<dbReference type="InterPro" id="IPR057258">
    <property type="entry name" value="Ribosomal_uS3"/>
</dbReference>
<evidence type="ECO:0000313" key="6">
    <source>
        <dbReference type="EMBL" id="AJE71508.1"/>
    </source>
</evidence>
<dbReference type="Gene3D" id="3.30.1140.32">
    <property type="entry name" value="Ribosomal protein S3, C-terminal domain"/>
    <property type="match status" value="1"/>
</dbReference>
<geneLocation type="plastid" evidence="6"/>
<dbReference type="GO" id="GO:0006412">
    <property type="term" value="P:translation"/>
    <property type="evidence" value="ECO:0007669"/>
    <property type="project" value="InterPro"/>
</dbReference>
<evidence type="ECO:0000256" key="3">
    <source>
        <dbReference type="ARBA" id="ARBA00023274"/>
    </source>
</evidence>
<dbReference type="InterPro" id="IPR005704">
    <property type="entry name" value="Ribosomal_uS3_bac-typ"/>
</dbReference>
<evidence type="ECO:0000256" key="4">
    <source>
        <dbReference type="ARBA" id="ARBA00035154"/>
    </source>
</evidence>
<dbReference type="GeneID" id="22975700"/>
<evidence type="ECO:0000256" key="1">
    <source>
        <dbReference type="ARBA" id="ARBA00010761"/>
    </source>
</evidence>
<keyword evidence="2 6" id="KW-0689">Ribosomal protein</keyword>
<dbReference type="GO" id="GO:0003735">
    <property type="term" value="F:structural constituent of ribosome"/>
    <property type="evidence" value="ECO:0007669"/>
    <property type="project" value="InterPro"/>
</dbReference>
<protein>
    <recommendedName>
        <fullName evidence="4">Small ribosomal subunit protein uS3c</fullName>
    </recommendedName>
</protein>
<keyword evidence="7" id="KW-0150">Chloroplast</keyword>
<dbReference type="RefSeq" id="YP_009117881.1">
    <property type="nucleotide sequence ID" value="NC_026301.1"/>
</dbReference>
<proteinExistence type="inferred from homology"/>
<dbReference type="EMBL" id="KP099649">
    <property type="protein sequence ID" value="AJE71508.1"/>
    <property type="molecule type" value="Genomic_DNA"/>
</dbReference>
<dbReference type="EMBL" id="KR476377">
    <property type="protein sequence ID" value="ALK01081.1"/>
    <property type="molecule type" value="Genomic_DNA"/>
</dbReference>
<dbReference type="InterPro" id="IPR009019">
    <property type="entry name" value="KH_sf_prok-type"/>
</dbReference>
<evidence type="ECO:0000259" key="5">
    <source>
        <dbReference type="Pfam" id="PF00189"/>
    </source>
</evidence>
<gene>
    <name evidence="6" type="primary">rps3</name>
</gene>
<dbReference type="AlphaFoldDB" id="A0A0B5EF07"/>
<dbReference type="PANTHER" id="PTHR11760:SF19">
    <property type="entry name" value="SMALL RIBOSOMAL SUBUNIT PROTEIN US3C"/>
    <property type="match status" value="1"/>
</dbReference>
<dbReference type="PANTHER" id="PTHR11760">
    <property type="entry name" value="30S/40S RIBOSOMAL PROTEIN S3"/>
    <property type="match status" value="1"/>
</dbReference>
<dbReference type="GO" id="GO:0022627">
    <property type="term" value="C:cytosolic small ribosomal subunit"/>
    <property type="evidence" value="ECO:0007669"/>
    <property type="project" value="TreeGrafter"/>
</dbReference>
<dbReference type="HAMAP" id="MF_01309_B">
    <property type="entry name" value="Ribosomal_uS3_B"/>
    <property type="match status" value="1"/>
</dbReference>
<dbReference type="Gene3D" id="3.30.300.20">
    <property type="match status" value="1"/>
</dbReference>
<evidence type="ECO:0000313" key="7">
    <source>
        <dbReference type="EMBL" id="ALK01081.1"/>
    </source>
</evidence>
<dbReference type="InterPro" id="IPR001351">
    <property type="entry name" value="Ribosomal_uS3_C"/>
</dbReference>
<name>A0A0B5EF07_GNEGN</name>
<accession>A0A0B5EF07</accession>
<dbReference type="InterPro" id="IPR036419">
    <property type="entry name" value="Ribosomal_S3_C_sf"/>
</dbReference>
<dbReference type="CDD" id="cd02412">
    <property type="entry name" value="KH-II_30S_S3"/>
    <property type="match status" value="1"/>
</dbReference>
<reference evidence="6" key="2">
    <citation type="journal article" date="2016" name="New Phytol.">
        <title>Evolutionary dynamics of the plastid inverted repeat: the effects of expansion, contraction, and loss on substitution rates.</title>
        <authorList>
            <person name="Zhu A."/>
            <person name="Guo W."/>
            <person name="Gupta S."/>
            <person name="Fan W."/>
            <person name="Mower J.P."/>
        </authorList>
    </citation>
    <scope>NUCLEOTIDE SEQUENCE</scope>
</reference>
<feature type="domain" description="Small ribosomal subunit protein uS3 C-terminal" evidence="5">
    <location>
        <begin position="128"/>
        <end position="210"/>
    </location>
</feature>
<dbReference type="NCBIfam" id="TIGR01009">
    <property type="entry name" value="rpsC_bact"/>
    <property type="match status" value="1"/>
</dbReference>
<keyword evidence="3" id="KW-0687">Ribonucleoprotein</keyword>
<dbReference type="SUPFAM" id="SSF54814">
    <property type="entry name" value="Prokaryotic type KH domain (KH-domain type II)"/>
    <property type="match status" value="1"/>
</dbReference>
<reference evidence="7" key="1">
    <citation type="submission" date="2015-05" db="EMBL/GenBank/DDBJ databases">
        <title>Five gymnosperm plastomes reveal rampant rearrangements in Cupressophytes and the retention of ndh pseudogenes in Abies sibirica and Pinus sylvestris.</title>
        <authorList>
            <person name="Wu Z."/>
            <person name="Arvestad L."/>
            <person name="Thompson S.L."/>
        </authorList>
    </citation>
    <scope>NUCLEOTIDE SEQUENCE</scope>
</reference>
<dbReference type="GO" id="GO:0003723">
    <property type="term" value="F:RNA binding"/>
    <property type="evidence" value="ECO:0007669"/>
    <property type="project" value="InterPro"/>
</dbReference>
<organism evidence="6">
    <name type="scientific">Gnetum gnemon</name>
    <name type="common">Spanish joint-fir</name>
    <name type="synonym">Gnetum acutatum</name>
    <dbReference type="NCBI Taxonomy" id="3382"/>
    <lineage>
        <taxon>Eukaryota</taxon>
        <taxon>Viridiplantae</taxon>
        <taxon>Streptophyta</taxon>
        <taxon>Embryophyta</taxon>
        <taxon>Tracheophyta</taxon>
        <taxon>Spermatophyta</taxon>
        <taxon>Gnetopsida</taxon>
        <taxon>Gnetidae</taxon>
        <taxon>Gnetales</taxon>
        <taxon>Gnetaceae</taxon>
        <taxon>Gnetum</taxon>
    </lineage>
</organism>
<sequence length="215" mass="24857">MGQKVNPLGFRLGVTQKNYSVWFAQNRDYSKTLQEDVKIHQNIKKFFQKQRRNSYLGIAQIEIQRKANLINVTIYTGFSSLLNNEKGEFSEFKNKIRQSLGPINQKLNIKVGILSKPYQNAKILAEYIAQQLEKRVAVKKILQKAVELAQKEDIEGIRIQVAGRLGGRERTRKAKIKIGRVTLQTLRAEMDYCSYTVRTIHGTLGILLWIFMKEQ</sequence>
<comment type="similarity">
    <text evidence="1">Belongs to the universal ribosomal protein uS3 family.</text>
</comment>
<dbReference type="SUPFAM" id="SSF54821">
    <property type="entry name" value="Ribosomal protein S3 C-terminal domain"/>
    <property type="match status" value="1"/>
</dbReference>
<dbReference type="Pfam" id="PF00189">
    <property type="entry name" value="Ribosomal_S3_C"/>
    <property type="match status" value="1"/>
</dbReference>
<dbReference type="InterPro" id="IPR015946">
    <property type="entry name" value="KH_dom-like_a/b"/>
</dbReference>
<evidence type="ECO:0000256" key="2">
    <source>
        <dbReference type="ARBA" id="ARBA00022980"/>
    </source>
</evidence>
<keyword evidence="6" id="KW-0934">Plastid</keyword>